<dbReference type="InterPro" id="IPR050807">
    <property type="entry name" value="TransReg_Diox_bact_type"/>
</dbReference>
<dbReference type="PANTHER" id="PTHR46797:SF23">
    <property type="entry name" value="HTH-TYPE TRANSCRIPTIONAL REGULATOR SUTR"/>
    <property type="match status" value="1"/>
</dbReference>
<dbReference type="AlphaFoldDB" id="A0A4Y9JW99"/>
<accession>A0A4Y9JW99</accession>
<proteinExistence type="predicted"/>
<evidence type="ECO:0000313" key="5">
    <source>
        <dbReference type="EMBL" id="TFV09562.1"/>
    </source>
</evidence>
<dbReference type="InterPro" id="IPR001387">
    <property type="entry name" value="Cro/C1-type_HTH"/>
</dbReference>
<dbReference type="Pfam" id="PF01381">
    <property type="entry name" value="HTH_3"/>
    <property type="match status" value="1"/>
</dbReference>
<dbReference type="GO" id="GO:0005829">
    <property type="term" value="C:cytosol"/>
    <property type="evidence" value="ECO:0007669"/>
    <property type="project" value="TreeGrafter"/>
</dbReference>
<keyword evidence="3" id="KW-0804">Transcription</keyword>
<dbReference type="PROSITE" id="PS50943">
    <property type="entry name" value="HTH_CROC1"/>
    <property type="match status" value="1"/>
</dbReference>
<evidence type="ECO:0000256" key="3">
    <source>
        <dbReference type="ARBA" id="ARBA00023163"/>
    </source>
</evidence>
<dbReference type="EMBL" id="SPPA01000017">
    <property type="protein sequence ID" value="TFV09562.1"/>
    <property type="molecule type" value="Genomic_DNA"/>
</dbReference>
<dbReference type="GO" id="GO:0003677">
    <property type="term" value="F:DNA binding"/>
    <property type="evidence" value="ECO:0007669"/>
    <property type="project" value="UniProtKB-KW"/>
</dbReference>
<dbReference type="Proteomes" id="UP000297396">
    <property type="component" value="Unassembled WGS sequence"/>
</dbReference>
<evidence type="ECO:0000259" key="4">
    <source>
        <dbReference type="PROSITE" id="PS50943"/>
    </source>
</evidence>
<reference evidence="5 6" key="1">
    <citation type="submission" date="2019-03" db="EMBL/GenBank/DDBJ databases">
        <title>Diversity of the mouse oral microbiome.</title>
        <authorList>
            <person name="Joseph S."/>
            <person name="Aduse-Opoku J."/>
            <person name="Curtis M."/>
            <person name="Wade W."/>
            <person name="Hashim A."/>
        </authorList>
    </citation>
    <scope>NUCLEOTIDE SEQUENCE [LARGE SCALE GENOMIC DNA]</scope>
    <source>
        <strain evidence="5 6">WT12</strain>
    </source>
</reference>
<dbReference type="SMART" id="SM00530">
    <property type="entry name" value="HTH_XRE"/>
    <property type="match status" value="1"/>
</dbReference>
<dbReference type="Gene3D" id="1.10.260.40">
    <property type="entry name" value="lambda repressor-like DNA-binding domains"/>
    <property type="match status" value="1"/>
</dbReference>
<evidence type="ECO:0000256" key="2">
    <source>
        <dbReference type="ARBA" id="ARBA00023125"/>
    </source>
</evidence>
<feature type="domain" description="HTH cro/C1-type" evidence="4">
    <location>
        <begin position="10"/>
        <end position="64"/>
    </location>
</feature>
<keyword evidence="1" id="KW-0805">Transcription regulation</keyword>
<dbReference type="SUPFAM" id="SSF47413">
    <property type="entry name" value="lambda repressor-like DNA-binding domains"/>
    <property type="match status" value="1"/>
</dbReference>
<comment type="caution">
    <text evidence="5">The sequence shown here is derived from an EMBL/GenBank/DDBJ whole genome shotgun (WGS) entry which is preliminary data.</text>
</comment>
<dbReference type="GO" id="GO:0003700">
    <property type="term" value="F:DNA-binding transcription factor activity"/>
    <property type="evidence" value="ECO:0007669"/>
    <property type="project" value="TreeGrafter"/>
</dbReference>
<dbReference type="CDD" id="cd00093">
    <property type="entry name" value="HTH_XRE"/>
    <property type="match status" value="1"/>
</dbReference>
<gene>
    <name evidence="5" type="ORF">E4T80_08165</name>
</gene>
<evidence type="ECO:0000313" key="6">
    <source>
        <dbReference type="Proteomes" id="UP000297396"/>
    </source>
</evidence>
<keyword evidence="2" id="KW-0238">DNA-binding</keyword>
<dbReference type="RefSeq" id="WP_135057160.1">
    <property type="nucleotide sequence ID" value="NZ_JADGLC010000017.1"/>
</dbReference>
<sequence length="68" mass="7857">MILEKIGSRVQELRKLQGLSQEKFALKAEIDRTYLAGIEQGKRNPTIKSLEKIINCLEISFSEFFKDL</sequence>
<dbReference type="PANTHER" id="PTHR46797">
    <property type="entry name" value="HTH-TYPE TRANSCRIPTIONAL REGULATOR"/>
    <property type="match status" value="1"/>
</dbReference>
<name>A0A4Y9JW99_9PAST</name>
<dbReference type="OrthoDB" id="9800901at2"/>
<evidence type="ECO:0000256" key="1">
    <source>
        <dbReference type="ARBA" id="ARBA00023015"/>
    </source>
</evidence>
<organism evidence="5 6">
    <name type="scientific">Muribacter muris</name>
    <dbReference type="NCBI Taxonomy" id="67855"/>
    <lineage>
        <taxon>Bacteria</taxon>
        <taxon>Pseudomonadati</taxon>
        <taxon>Pseudomonadota</taxon>
        <taxon>Gammaproteobacteria</taxon>
        <taxon>Pasteurellales</taxon>
        <taxon>Pasteurellaceae</taxon>
        <taxon>Muribacter</taxon>
    </lineage>
</organism>
<protein>
    <submittedName>
        <fullName evidence="5">XRE family transcriptional regulator</fullName>
    </submittedName>
</protein>
<dbReference type="InterPro" id="IPR010982">
    <property type="entry name" value="Lambda_DNA-bd_dom_sf"/>
</dbReference>